<keyword evidence="1" id="KW-0812">Transmembrane</keyword>
<keyword evidence="1" id="KW-0472">Membrane</keyword>
<accession>A0A0E9SVW0</accession>
<evidence type="ECO:0000313" key="2">
    <source>
        <dbReference type="EMBL" id="JAH45377.1"/>
    </source>
</evidence>
<protein>
    <submittedName>
        <fullName evidence="2">Uncharacterized protein</fullName>
    </submittedName>
</protein>
<feature type="transmembrane region" description="Helical" evidence="1">
    <location>
        <begin position="20"/>
        <end position="41"/>
    </location>
</feature>
<name>A0A0E9SVW0_ANGAN</name>
<dbReference type="EMBL" id="GBXM01063200">
    <property type="protein sequence ID" value="JAH45377.1"/>
    <property type="molecule type" value="Transcribed_RNA"/>
</dbReference>
<reference evidence="2" key="1">
    <citation type="submission" date="2014-11" db="EMBL/GenBank/DDBJ databases">
        <authorList>
            <person name="Amaro Gonzalez C."/>
        </authorList>
    </citation>
    <scope>NUCLEOTIDE SEQUENCE</scope>
</reference>
<sequence length="64" mass="7321">MSWICLLVLEARISIRHFSFVPTPLIASLISLASWYAGGFIKDTIRRSNFPVSSYFRSPIRSFP</sequence>
<keyword evidence="1" id="KW-1133">Transmembrane helix</keyword>
<reference evidence="2" key="2">
    <citation type="journal article" date="2015" name="Fish Shellfish Immunol.">
        <title>Early steps in the European eel (Anguilla anguilla)-Vibrio vulnificus interaction in the gills: Role of the RtxA13 toxin.</title>
        <authorList>
            <person name="Callol A."/>
            <person name="Pajuelo D."/>
            <person name="Ebbesson L."/>
            <person name="Teles M."/>
            <person name="MacKenzie S."/>
            <person name="Amaro C."/>
        </authorList>
    </citation>
    <scope>NUCLEOTIDE SEQUENCE</scope>
</reference>
<evidence type="ECO:0000256" key="1">
    <source>
        <dbReference type="SAM" id="Phobius"/>
    </source>
</evidence>
<proteinExistence type="predicted"/>
<organism evidence="2">
    <name type="scientific">Anguilla anguilla</name>
    <name type="common">European freshwater eel</name>
    <name type="synonym">Muraena anguilla</name>
    <dbReference type="NCBI Taxonomy" id="7936"/>
    <lineage>
        <taxon>Eukaryota</taxon>
        <taxon>Metazoa</taxon>
        <taxon>Chordata</taxon>
        <taxon>Craniata</taxon>
        <taxon>Vertebrata</taxon>
        <taxon>Euteleostomi</taxon>
        <taxon>Actinopterygii</taxon>
        <taxon>Neopterygii</taxon>
        <taxon>Teleostei</taxon>
        <taxon>Anguilliformes</taxon>
        <taxon>Anguillidae</taxon>
        <taxon>Anguilla</taxon>
    </lineage>
</organism>
<dbReference type="AlphaFoldDB" id="A0A0E9SVW0"/>